<dbReference type="InterPro" id="IPR050435">
    <property type="entry name" value="MZM1/LYRM7"/>
</dbReference>
<dbReference type="InterPro" id="IPR008011">
    <property type="entry name" value="Complex1_LYR_dom"/>
</dbReference>
<keyword evidence="7" id="KW-0143">Chaperone</keyword>
<reference evidence="11" key="1">
    <citation type="submission" date="2016-05" db="EMBL/GenBank/DDBJ databases">
        <title>Comparative genomics of biotechnologically important yeasts.</title>
        <authorList>
            <consortium name="DOE Joint Genome Institute"/>
            <person name="Riley R."/>
            <person name="Haridas S."/>
            <person name="Wolfe K.H."/>
            <person name="Lopes M.R."/>
            <person name="Hittinger C.T."/>
            <person name="Goker M."/>
            <person name="Salamov A."/>
            <person name="Wisecaver J."/>
            <person name="Long T.M."/>
            <person name="Aerts A.L."/>
            <person name="Barry K."/>
            <person name="Choi C."/>
            <person name="Clum A."/>
            <person name="Coughlan A.Y."/>
            <person name="Deshpande S."/>
            <person name="Douglass A.P."/>
            <person name="Hanson S.J."/>
            <person name="Klenk H.-P."/>
            <person name="Labutti K."/>
            <person name="Lapidus A."/>
            <person name="Lindquist E."/>
            <person name="Lipzen A."/>
            <person name="Meier-Kolthoff J.P."/>
            <person name="Ohm R.A."/>
            <person name="Otillar R.P."/>
            <person name="Pangilinan J."/>
            <person name="Peng Y."/>
            <person name="Rokas A."/>
            <person name="Rosa C.A."/>
            <person name="Scheuner C."/>
            <person name="Sibirny A.A."/>
            <person name="Slot J.C."/>
            <person name="Stielow J.B."/>
            <person name="Sun H."/>
            <person name="Kurtzman C.P."/>
            <person name="Blackwell M."/>
            <person name="Grigoriev I.V."/>
            <person name="Jeffries T.W."/>
        </authorList>
    </citation>
    <scope>NUCLEOTIDE SEQUENCE [LARGE SCALE GENOMIC DNA]</scope>
    <source>
        <strain evidence="11">NRRL Y-17324</strain>
    </source>
</reference>
<protein>
    <recommendedName>
        <fullName evidence="4">Mitochondrial zinc maintenance protein 1, mitochondrial</fullName>
    </recommendedName>
</protein>
<dbReference type="Proteomes" id="UP000094285">
    <property type="component" value="Unassembled WGS sequence"/>
</dbReference>
<evidence type="ECO:0000259" key="9">
    <source>
        <dbReference type="Pfam" id="PF05347"/>
    </source>
</evidence>
<dbReference type="GO" id="GO:0044183">
    <property type="term" value="F:protein folding chaperone"/>
    <property type="evidence" value="ECO:0007669"/>
    <property type="project" value="TreeGrafter"/>
</dbReference>
<evidence type="ECO:0000256" key="7">
    <source>
        <dbReference type="ARBA" id="ARBA00023186"/>
    </source>
</evidence>
<dbReference type="EMBL" id="KV453909">
    <property type="protein sequence ID" value="ODV81473.1"/>
    <property type="molecule type" value="Genomic_DNA"/>
</dbReference>
<evidence type="ECO:0000256" key="2">
    <source>
        <dbReference type="ARBA" id="ARBA00009949"/>
    </source>
</evidence>
<feature type="non-terminal residue" evidence="10">
    <location>
        <position position="1"/>
    </location>
</feature>
<evidence type="ECO:0000313" key="11">
    <source>
        <dbReference type="Proteomes" id="UP000094285"/>
    </source>
</evidence>
<comment type="subcellular location">
    <subcellularLocation>
        <location evidence="1">Mitochondrion matrix</location>
    </subcellularLocation>
</comment>
<comment type="subunit">
    <text evidence="3">Interacts with RIP1.</text>
</comment>
<dbReference type="GeneID" id="30983083"/>
<evidence type="ECO:0000256" key="8">
    <source>
        <dbReference type="ARBA" id="ARBA00025268"/>
    </source>
</evidence>
<dbReference type="RefSeq" id="XP_020066595.1">
    <property type="nucleotide sequence ID" value="XM_020208947.1"/>
</dbReference>
<dbReference type="CDD" id="cd20267">
    <property type="entry name" value="Complex1_LYR_LYRM7"/>
    <property type="match status" value="1"/>
</dbReference>
<evidence type="ECO:0000313" key="10">
    <source>
        <dbReference type="EMBL" id="ODV81473.1"/>
    </source>
</evidence>
<keyword evidence="11" id="KW-1185">Reference proteome</keyword>
<name>A0A1E4SPN8_9ASCO</name>
<comment type="similarity">
    <text evidence="2">Belongs to the complex I LYR family. MZM1 subfamily.</text>
</comment>
<dbReference type="GO" id="GO:0005759">
    <property type="term" value="C:mitochondrial matrix"/>
    <property type="evidence" value="ECO:0007669"/>
    <property type="project" value="UniProtKB-SubCell"/>
</dbReference>
<dbReference type="GO" id="GO:0034551">
    <property type="term" value="P:mitochondrial respiratory chain complex III assembly"/>
    <property type="evidence" value="ECO:0007669"/>
    <property type="project" value="InterPro"/>
</dbReference>
<evidence type="ECO:0000256" key="1">
    <source>
        <dbReference type="ARBA" id="ARBA00004305"/>
    </source>
</evidence>
<accession>A0A1E4SPN8</accession>
<evidence type="ECO:0000256" key="5">
    <source>
        <dbReference type="ARBA" id="ARBA00022946"/>
    </source>
</evidence>
<dbReference type="AlphaFoldDB" id="A0A1E4SPN8"/>
<feature type="domain" description="Complex 1 LYR protein" evidence="9">
    <location>
        <begin position="8"/>
        <end position="60"/>
    </location>
</feature>
<sequence>TLSMSTAAISAYRQALRATRLAFQNDIPVLSAARTQIRQGFDNHRSLQEQEQIDEEIKKMNEISTFLVKNIVQGEKRVEGNKDRYYLKFHDKTELGDNETIKQAGRANMGSLAGVKAKKCS</sequence>
<evidence type="ECO:0000256" key="6">
    <source>
        <dbReference type="ARBA" id="ARBA00023128"/>
    </source>
</evidence>
<dbReference type="PANTHER" id="PTHR46749:SF1">
    <property type="entry name" value="COMPLEX III ASSEMBLY FACTOR LYRM7"/>
    <property type="match status" value="1"/>
</dbReference>
<comment type="function">
    <text evidence="8">Assembly factor required for Rieske Fe-S protein RIP1 incorporation into the cytochrome b-c1 (CIII) complex. Functions as a chaperone, binding to this subunit within the mitochondrial matrix and stabilizing it prior to its translocation and insertion into the late CIII dimeric intermediate within the mitochondrial inner membrane. Modulates the mitochondrial matrix zinc pool.</text>
</comment>
<dbReference type="PANTHER" id="PTHR46749">
    <property type="entry name" value="COMPLEX III ASSEMBLY FACTOR LYRM7"/>
    <property type="match status" value="1"/>
</dbReference>
<dbReference type="OrthoDB" id="529194at2759"/>
<keyword evidence="6" id="KW-0496">Mitochondrion</keyword>
<gene>
    <name evidence="10" type="ORF">CANTADRAFT_43301</name>
</gene>
<evidence type="ECO:0000256" key="3">
    <source>
        <dbReference type="ARBA" id="ARBA00011589"/>
    </source>
</evidence>
<dbReference type="InterPro" id="IPR045298">
    <property type="entry name" value="Complex1_LYR_LYRM7"/>
</dbReference>
<keyword evidence="5" id="KW-0809">Transit peptide</keyword>
<dbReference type="Pfam" id="PF05347">
    <property type="entry name" value="Complex1_LYR"/>
    <property type="match status" value="1"/>
</dbReference>
<dbReference type="STRING" id="984487.A0A1E4SPN8"/>
<evidence type="ECO:0000256" key="4">
    <source>
        <dbReference type="ARBA" id="ARBA00015108"/>
    </source>
</evidence>
<organism evidence="10 11">
    <name type="scientific">Suhomyces tanzawaensis NRRL Y-17324</name>
    <dbReference type="NCBI Taxonomy" id="984487"/>
    <lineage>
        <taxon>Eukaryota</taxon>
        <taxon>Fungi</taxon>
        <taxon>Dikarya</taxon>
        <taxon>Ascomycota</taxon>
        <taxon>Saccharomycotina</taxon>
        <taxon>Pichiomycetes</taxon>
        <taxon>Debaryomycetaceae</taxon>
        <taxon>Suhomyces</taxon>
    </lineage>
</organism>
<proteinExistence type="inferred from homology"/>